<dbReference type="SUPFAM" id="SSF75304">
    <property type="entry name" value="Amidase signature (AS) enzymes"/>
    <property type="match status" value="1"/>
</dbReference>
<sequence>MFNLLEYTAGVLPVTHVDKTRNQLPEDFSLKSLNGIVQGEYELMMRTPGMDRPVGVQVIGRRLEEEKY</sequence>
<protein>
    <submittedName>
        <fullName evidence="1">Uncharacterized protein</fullName>
    </submittedName>
</protein>
<accession>W7LDK0</accession>
<proteinExistence type="predicted"/>
<dbReference type="EMBL" id="DS022242">
    <property type="protein sequence ID" value="EWG36666.1"/>
    <property type="molecule type" value="Genomic_DNA"/>
</dbReference>
<name>W7LDK0_GIBM7</name>
<dbReference type="AlphaFoldDB" id="W7LDK0"/>
<keyword evidence="2" id="KW-1185">Reference proteome</keyword>
<dbReference type="Gene3D" id="3.90.1300.10">
    <property type="entry name" value="Amidase signature (AS) domain"/>
    <property type="match status" value="1"/>
</dbReference>
<evidence type="ECO:0000313" key="1">
    <source>
        <dbReference type="EMBL" id="EWG36666.1"/>
    </source>
</evidence>
<dbReference type="VEuPathDB" id="FungiDB:FVEG_14693"/>
<dbReference type="RefSeq" id="XP_018742857.1">
    <property type="nucleotide sequence ID" value="XM_018903655.1"/>
</dbReference>
<organism evidence="1 2">
    <name type="scientific">Gibberella moniliformis (strain M3125 / FGSC 7600)</name>
    <name type="common">Maize ear and stalk rot fungus</name>
    <name type="synonym">Fusarium verticillioides</name>
    <dbReference type="NCBI Taxonomy" id="334819"/>
    <lineage>
        <taxon>Eukaryota</taxon>
        <taxon>Fungi</taxon>
        <taxon>Dikarya</taxon>
        <taxon>Ascomycota</taxon>
        <taxon>Pezizomycotina</taxon>
        <taxon>Sordariomycetes</taxon>
        <taxon>Hypocreomycetidae</taxon>
        <taxon>Hypocreales</taxon>
        <taxon>Nectriaceae</taxon>
        <taxon>Fusarium</taxon>
        <taxon>Fusarium fujikuroi species complex</taxon>
    </lineage>
</organism>
<dbReference type="GeneID" id="30071569"/>
<gene>
    <name evidence="1" type="ORF">FVEG_14693</name>
</gene>
<dbReference type="Proteomes" id="UP000009096">
    <property type="component" value="Chromosome 1"/>
</dbReference>
<evidence type="ECO:0000313" key="2">
    <source>
        <dbReference type="Proteomes" id="UP000009096"/>
    </source>
</evidence>
<dbReference type="InterPro" id="IPR036928">
    <property type="entry name" value="AS_sf"/>
</dbReference>
<dbReference type="KEGG" id="fvr:FVEG_14693"/>
<reference evidence="1 2" key="1">
    <citation type="journal article" date="2010" name="Nature">
        <title>Comparative genomics reveals mobile pathogenicity chromosomes in Fusarium.</title>
        <authorList>
            <person name="Ma L.J."/>
            <person name="van der Does H.C."/>
            <person name="Borkovich K.A."/>
            <person name="Coleman J.J."/>
            <person name="Daboussi M.J."/>
            <person name="Di Pietro A."/>
            <person name="Dufresne M."/>
            <person name="Freitag M."/>
            <person name="Grabherr M."/>
            <person name="Henrissat B."/>
            <person name="Houterman P.M."/>
            <person name="Kang S."/>
            <person name="Shim W.B."/>
            <person name="Woloshuk C."/>
            <person name="Xie X."/>
            <person name="Xu J.R."/>
            <person name="Antoniw J."/>
            <person name="Baker S.E."/>
            <person name="Bluhm B.H."/>
            <person name="Breakspear A."/>
            <person name="Brown D.W."/>
            <person name="Butchko R.A."/>
            <person name="Chapman S."/>
            <person name="Coulson R."/>
            <person name="Coutinho P.M."/>
            <person name="Danchin E.G."/>
            <person name="Diener A."/>
            <person name="Gale L.R."/>
            <person name="Gardiner D.M."/>
            <person name="Goff S."/>
            <person name="Hammond-Kosack K.E."/>
            <person name="Hilburn K."/>
            <person name="Hua-Van A."/>
            <person name="Jonkers W."/>
            <person name="Kazan K."/>
            <person name="Kodira C.D."/>
            <person name="Koehrsen M."/>
            <person name="Kumar L."/>
            <person name="Lee Y.H."/>
            <person name="Li L."/>
            <person name="Manners J.M."/>
            <person name="Miranda-Saavedra D."/>
            <person name="Mukherjee M."/>
            <person name="Park G."/>
            <person name="Park J."/>
            <person name="Park S.Y."/>
            <person name="Proctor R.H."/>
            <person name="Regev A."/>
            <person name="Ruiz-Roldan M.C."/>
            <person name="Sain D."/>
            <person name="Sakthikumar S."/>
            <person name="Sykes S."/>
            <person name="Schwartz D.C."/>
            <person name="Turgeon B.G."/>
            <person name="Wapinski I."/>
            <person name="Yoder O."/>
            <person name="Young S."/>
            <person name="Zeng Q."/>
            <person name="Zhou S."/>
            <person name="Galagan J."/>
            <person name="Cuomo C.A."/>
            <person name="Kistler H.C."/>
            <person name="Rep M."/>
        </authorList>
    </citation>
    <scope>NUCLEOTIDE SEQUENCE [LARGE SCALE GENOMIC DNA]</scope>
    <source>
        <strain evidence="2">M3125 / FGSC 7600</strain>
    </source>
</reference>
<dbReference type="EMBL" id="CM000578">
    <property type="protein sequence ID" value="EWG36666.1"/>
    <property type="molecule type" value="Genomic_DNA"/>
</dbReference>